<proteinExistence type="predicted"/>
<dbReference type="Proteomes" id="UP001165190">
    <property type="component" value="Unassembled WGS sequence"/>
</dbReference>
<dbReference type="EMBL" id="BSYR01000056">
    <property type="protein sequence ID" value="GMJ10000.1"/>
    <property type="molecule type" value="Genomic_DNA"/>
</dbReference>
<sequence length="127" mass="14187">MNHWDSICSSIAWSVGNGLTLRLLDDVWLPSLGPLRHHTLIQAAELADVSISNLVDENGGWNIDLLASIFPSNVVSHILSTKCPEPSDQGDACVWRWSSNHTFYIKSAHNLLSESTWDSSFPIWKMI</sequence>
<accession>A0A9W7MSQ7</accession>
<evidence type="ECO:0000313" key="2">
    <source>
        <dbReference type="Proteomes" id="UP001165190"/>
    </source>
</evidence>
<gene>
    <name evidence="1" type="ORF">HRI_004669200</name>
</gene>
<dbReference type="AlphaFoldDB" id="A0A9W7MSQ7"/>
<reference evidence="1" key="1">
    <citation type="submission" date="2023-05" db="EMBL/GenBank/DDBJ databases">
        <title>Genome and transcriptome analyses reveal genes involved in the formation of fine ridges on petal epidermal cells in Hibiscus trionum.</title>
        <authorList>
            <person name="Koshimizu S."/>
            <person name="Masuda S."/>
            <person name="Ishii T."/>
            <person name="Shirasu K."/>
            <person name="Hoshino A."/>
            <person name="Arita M."/>
        </authorList>
    </citation>
    <scope>NUCLEOTIDE SEQUENCE</scope>
    <source>
        <strain evidence="1">Hamamatsu line</strain>
    </source>
</reference>
<dbReference type="OrthoDB" id="1000431at2759"/>
<keyword evidence="2" id="KW-1185">Reference proteome</keyword>
<evidence type="ECO:0000313" key="1">
    <source>
        <dbReference type="EMBL" id="GMJ10000.1"/>
    </source>
</evidence>
<protein>
    <submittedName>
        <fullName evidence="1">Uncharacterized protein</fullName>
    </submittedName>
</protein>
<comment type="caution">
    <text evidence="1">The sequence shown here is derived from an EMBL/GenBank/DDBJ whole genome shotgun (WGS) entry which is preliminary data.</text>
</comment>
<name>A0A9W7MSQ7_HIBTR</name>
<organism evidence="1 2">
    <name type="scientific">Hibiscus trionum</name>
    <name type="common">Flower of an hour</name>
    <dbReference type="NCBI Taxonomy" id="183268"/>
    <lineage>
        <taxon>Eukaryota</taxon>
        <taxon>Viridiplantae</taxon>
        <taxon>Streptophyta</taxon>
        <taxon>Embryophyta</taxon>
        <taxon>Tracheophyta</taxon>
        <taxon>Spermatophyta</taxon>
        <taxon>Magnoliopsida</taxon>
        <taxon>eudicotyledons</taxon>
        <taxon>Gunneridae</taxon>
        <taxon>Pentapetalae</taxon>
        <taxon>rosids</taxon>
        <taxon>malvids</taxon>
        <taxon>Malvales</taxon>
        <taxon>Malvaceae</taxon>
        <taxon>Malvoideae</taxon>
        <taxon>Hibiscus</taxon>
    </lineage>
</organism>